<protein>
    <submittedName>
        <fullName evidence="6">Uncharacterized protein</fullName>
    </submittedName>
</protein>
<keyword evidence="4" id="KW-0732">Signal</keyword>
<sequence length="172" mass="19482">MNKDRAYHHQSLSEWIHRKNSSHYSPIAPSYQPALLKIEMEGLKHDMQITSGASSCGQRKTKNISPDTPLRDRALCNFEYVLNYNPRRIPAALTEVKCSCLRPSPSLRGRYAVECEPLRYQVRVLLFDDMCNTYSEQIETIALACIPVLQASASSNGEPLEMQPIEADIPMI</sequence>
<dbReference type="InterPro" id="IPR029034">
    <property type="entry name" value="Cystine-knot_cytokine"/>
</dbReference>
<keyword evidence="3" id="KW-0964">Secreted</keyword>
<dbReference type="SUPFAM" id="SSF57501">
    <property type="entry name" value="Cystine-knot cytokines"/>
    <property type="match status" value="1"/>
</dbReference>
<comment type="subcellular location">
    <subcellularLocation>
        <location evidence="1">Secreted</location>
    </subcellularLocation>
</comment>
<dbReference type="Proteomes" id="UP000887540">
    <property type="component" value="Unplaced"/>
</dbReference>
<keyword evidence="5" id="KW-1185">Reference proteome</keyword>
<evidence type="ECO:0000313" key="5">
    <source>
        <dbReference type="Proteomes" id="UP000887540"/>
    </source>
</evidence>
<dbReference type="Gene3D" id="2.10.90.10">
    <property type="entry name" value="Cystine-knot cytokines"/>
    <property type="match status" value="1"/>
</dbReference>
<dbReference type="InterPro" id="IPR010345">
    <property type="entry name" value="IL-17_fam"/>
</dbReference>
<comment type="similarity">
    <text evidence="2">Belongs to the IL-17 family.</text>
</comment>
<dbReference type="AlphaFoldDB" id="A0A914CRL4"/>
<organism evidence="5 6">
    <name type="scientific">Acrobeloides nanus</name>
    <dbReference type="NCBI Taxonomy" id="290746"/>
    <lineage>
        <taxon>Eukaryota</taxon>
        <taxon>Metazoa</taxon>
        <taxon>Ecdysozoa</taxon>
        <taxon>Nematoda</taxon>
        <taxon>Chromadorea</taxon>
        <taxon>Rhabditida</taxon>
        <taxon>Tylenchina</taxon>
        <taxon>Cephalobomorpha</taxon>
        <taxon>Cephaloboidea</taxon>
        <taxon>Cephalobidae</taxon>
        <taxon>Acrobeloides</taxon>
    </lineage>
</organism>
<dbReference type="WBParaSite" id="ACRNAN_scaffold13703.g9083.t1">
    <property type="protein sequence ID" value="ACRNAN_scaffold13703.g9083.t1"/>
    <property type="gene ID" value="ACRNAN_scaffold13703.g9083"/>
</dbReference>
<dbReference type="GO" id="GO:0005576">
    <property type="term" value="C:extracellular region"/>
    <property type="evidence" value="ECO:0007669"/>
    <property type="project" value="UniProtKB-SubCell"/>
</dbReference>
<evidence type="ECO:0000256" key="1">
    <source>
        <dbReference type="ARBA" id="ARBA00004613"/>
    </source>
</evidence>
<accession>A0A914CRL4</accession>
<reference evidence="6" key="1">
    <citation type="submission" date="2022-11" db="UniProtKB">
        <authorList>
            <consortium name="WormBaseParasite"/>
        </authorList>
    </citation>
    <scope>IDENTIFICATION</scope>
</reference>
<evidence type="ECO:0000256" key="4">
    <source>
        <dbReference type="ARBA" id="ARBA00022729"/>
    </source>
</evidence>
<name>A0A914CRL4_9BILA</name>
<proteinExistence type="inferred from homology"/>
<dbReference type="Pfam" id="PF06083">
    <property type="entry name" value="IL17"/>
    <property type="match status" value="1"/>
</dbReference>
<evidence type="ECO:0000313" key="6">
    <source>
        <dbReference type="WBParaSite" id="ACRNAN_scaffold13703.g9083.t1"/>
    </source>
</evidence>
<evidence type="ECO:0000256" key="3">
    <source>
        <dbReference type="ARBA" id="ARBA00022525"/>
    </source>
</evidence>
<evidence type="ECO:0000256" key="2">
    <source>
        <dbReference type="ARBA" id="ARBA00007236"/>
    </source>
</evidence>
<dbReference type="GO" id="GO:0005125">
    <property type="term" value="F:cytokine activity"/>
    <property type="evidence" value="ECO:0007669"/>
    <property type="project" value="InterPro"/>
</dbReference>